<protein>
    <submittedName>
        <fullName evidence="7">Kinase-like domain-containing protein</fullName>
    </submittedName>
</protein>
<dbReference type="InterPro" id="IPR000719">
    <property type="entry name" value="Prot_kinase_dom"/>
</dbReference>
<dbReference type="InterPro" id="IPR017441">
    <property type="entry name" value="Protein_kinase_ATP_BS"/>
</dbReference>
<proteinExistence type="inferred from homology"/>
<organism evidence="7 8">
    <name type="scientific">Syncephalis pseudoplumigaleata</name>
    <dbReference type="NCBI Taxonomy" id="1712513"/>
    <lineage>
        <taxon>Eukaryota</taxon>
        <taxon>Fungi</taxon>
        <taxon>Fungi incertae sedis</taxon>
        <taxon>Zoopagomycota</taxon>
        <taxon>Zoopagomycotina</taxon>
        <taxon>Zoopagomycetes</taxon>
        <taxon>Zoopagales</taxon>
        <taxon>Piptocephalidaceae</taxon>
        <taxon>Syncephalis</taxon>
    </lineage>
</organism>
<keyword evidence="8" id="KW-1185">Reference proteome</keyword>
<feature type="non-terminal residue" evidence="7">
    <location>
        <position position="1"/>
    </location>
</feature>
<dbReference type="GO" id="GO:0035556">
    <property type="term" value="P:intracellular signal transduction"/>
    <property type="evidence" value="ECO:0007669"/>
    <property type="project" value="TreeGrafter"/>
</dbReference>
<keyword evidence="2 3" id="KW-0067">ATP-binding</keyword>
<reference evidence="7" key="2">
    <citation type="submission" date="2018-07" db="EMBL/GenBank/DDBJ databases">
        <title>Leveraging single-cell genomics to expand the Fungal Tree of Life.</title>
        <authorList>
            <consortium name="DOE Joint Genome Institute"/>
            <person name="Ahrendt S.R."/>
            <person name="Quandt C.A."/>
            <person name="Ciobanu D."/>
            <person name="Clum A."/>
            <person name="Salamov A."/>
            <person name="Andreopoulos B."/>
            <person name="Cheng J.-F."/>
            <person name="Woyke T."/>
            <person name="Pelin A."/>
            <person name="Henrissat B."/>
            <person name="Reynolds N."/>
            <person name="Benny G.L."/>
            <person name="Smith M.E."/>
            <person name="James T.Y."/>
            <person name="Grigoriev I.V."/>
        </authorList>
    </citation>
    <scope>NUCLEOTIDE SEQUENCE</scope>
    <source>
        <strain evidence="7">Benny S71-1</strain>
    </source>
</reference>
<dbReference type="EMBL" id="KZ989319">
    <property type="protein sequence ID" value="RKP26853.1"/>
    <property type="molecule type" value="Genomic_DNA"/>
</dbReference>
<dbReference type="PROSITE" id="PS50011">
    <property type="entry name" value="PROTEIN_KINASE_DOM"/>
    <property type="match status" value="1"/>
</dbReference>
<keyword evidence="7" id="KW-0808">Transferase</keyword>
<dbReference type="GO" id="GO:0045719">
    <property type="term" value="P:negative regulation of glycogen biosynthetic process"/>
    <property type="evidence" value="ECO:0007669"/>
    <property type="project" value="TreeGrafter"/>
</dbReference>
<dbReference type="Proteomes" id="UP000278143">
    <property type="component" value="Unassembled WGS sequence"/>
</dbReference>
<evidence type="ECO:0000256" key="3">
    <source>
        <dbReference type="PROSITE-ProRule" id="PRU10141"/>
    </source>
</evidence>
<evidence type="ECO:0000313" key="6">
    <source>
        <dbReference type="EMBL" id="RKP26853.1"/>
    </source>
</evidence>
<feature type="non-terminal residue" evidence="7">
    <location>
        <position position="198"/>
    </location>
</feature>
<dbReference type="GO" id="GO:0004674">
    <property type="term" value="F:protein serine/threonine kinase activity"/>
    <property type="evidence" value="ECO:0007669"/>
    <property type="project" value="UniProtKB-KW"/>
</dbReference>
<evidence type="ECO:0000259" key="5">
    <source>
        <dbReference type="PROSITE" id="PS50011"/>
    </source>
</evidence>
<comment type="similarity">
    <text evidence="4">Belongs to the protein kinase superfamily.</text>
</comment>
<dbReference type="InterPro" id="IPR008271">
    <property type="entry name" value="Ser/Thr_kinase_AS"/>
</dbReference>
<dbReference type="PROSITE" id="PS00107">
    <property type="entry name" value="PROTEIN_KINASE_ATP"/>
    <property type="match status" value="1"/>
</dbReference>
<dbReference type="AlphaFoldDB" id="A0A4P9Z376"/>
<keyword evidence="7" id="KW-0418">Kinase</keyword>
<gene>
    <name evidence="6" type="ORF">SYNPS1DRAFT_1819</name>
    <name evidence="7" type="ORF">SYNPS1DRAFT_2207</name>
</gene>
<accession>A0A4P9Z376</accession>
<reference evidence="8" key="1">
    <citation type="journal article" date="2018" name="Nat. Microbiol.">
        <title>Leveraging single-cell genomics to expand the fungal tree of life.</title>
        <authorList>
            <person name="Ahrendt S.R."/>
            <person name="Quandt C.A."/>
            <person name="Ciobanu D."/>
            <person name="Clum A."/>
            <person name="Salamov A."/>
            <person name="Andreopoulos B."/>
            <person name="Cheng J.F."/>
            <person name="Woyke T."/>
            <person name="Pelin A."/>
            <person name="Henrissat B."/>
            <person name="Reynolds N.K."/>
            <person name="Benny G.L."/>
            <person name="Smith M.E."/>
            <person name="James T.Y."/>
            <person name="Grigoriev I.V."/>
        </authorList>
    </citation>
    <scope>NUCLEOTIDE SEQUENCE [LARGE SCALE GENOMIC DNA]</scope>
    <source>
        <strain evidence="8">Benny S71-1</strain>
    </source>
</reference>
<dbReference type="PROSITE" id="PS00108">
    <property type="entry name" value="PROTEIN_KINASE_ST"/>
    <property type="match status" value="1"/>
</dbReference>
<dbReference type="Pfam" id="PF00069">
    <property type="entry name" value="Pkinase"/>
    <property type="match status" value="1"/>
</dbReference>
<dbReference type="Gene3D" id="1.10.510.10">
    <property type="entry name" value="Transferase(Phosphotransferase) domain 1"/>
    <property type="match status" value="1"/>
</dbReference>
<keyword evidence="1 3" id="KW-0547">Nucleotide-binding</keyword>
<dbReference type="SMART" id="SM00220">
    <property type="entry name" value="S_TKc"/>
    <property type="match status" value="1"/>
</dbReference>
<dbReference type="GO" id="GO:0005634">
    <property type="term" value="C:nucleus"/>
    <property type="evidence" value="ECO:0007669"/>
    <property type="project" value="TreeGrafter"/>
</dbReference>
<dbReference type="GO" id="GO:0005829">
    <property type="term" value="C:cytosol"/>
    <property type="evidence" value="ECO:0007669"/>
    <property type="project" value="TreeGrafter"/>
</dbReference>
<evidence type="ECO:0000256" key="2">
    <source>
        <dbReference type="ARBA" id="ARBA00022840"/>
    </source>
</evidence>
<evidence type="ECO:0000313" key="8">
    <source>
        <dbReference type="Proteomes" id="UP000278143"/>
    </source>
</evidence>
<dbReference type="SUPFAM" id="SSF56112">
    <property type="entry name" value="Protein kinase-like (PK-like)"/>
    <property type="match status" value="1"/>
</dbReference>
<keyword evidence="4" id="KW-0723">Serine/threonine-protein kinase</keyword>
<dbReference type="GO" id="GO:0005524">
    <property type="term" value="F:ATP binding"/>
    <property type="evidence" value="ECO:0007669"/>
    <property type="project" value="UniProtKB-UniRule"/>
</dbReference>
<dbReference type="InterPro" id="IPR011009">
    <property type="entry name" value="Kinase-like_dom_sf"/>
</dbReference>
<name>A0A4P9Z376_9FUNG</name>
<evidence type="ECO:0000256" key="1">
    <source>
        <dbReference type="ARBA" id="ARBA00022741"/>
    </source>
</evidence>
<dbReference type="OrthoDB" id="6513151at2759"/>
<dbReference type="PANTHER" id="PTHR24346">
    <property type="entry name" value="MAP/MICROTUBULE AFFINITY-REGULATING KINASE"/>
    <property type="match status" value="1"/>
</dbReference>
<feature type="binding site" evidence="3">
    <location>
        <position position="27"/>
    </location>
    <ligand>
        <name>ATP</name>
        <dbReference type="ChEBI" id="CHEBI:30616"/>
    </ligand>
</feature>
<dbReference type="EMBL" id="KZ989319">
    <property type="protein sequence ID" value="RKP26855.1"/>
    <property type="molecule type" value="Genomic_DNA"/>
</dbReference>
<sequence length="198" mass="21795">GRPLGSGSGGAVSLYRRKTDGVPVAVKRFAPARVGESLQHRANKVDAEIQLLCMLSHPNIMNVLDRASDYTVKLLVTECYAGDLFSAVERNLSSMEMRELFCQLLRAVAYMHSRGVAHRDLKLENICIDRDDQIKIIDLGNAIRVAPTTAATQESLCFGVYGSDPYAAYADAGYNPFKADLWALGILLVAMTHKSFVW</sequence>
<evidence type="ECO:0000313" key="7">
    <source>
        <dbReference type="EMBL" id="RKP26855.1"/>
    </source>
</evidence>
<dbReference type="PANTHER" id="PTHR24346:SF51">
    <property type="entry name" value="PAS DOMAIN-CONTAINING SERINE_THREONINE-PROTEIN KINASE"/>
    <property type="match status" value="1"/>
</dbReference>
<feature type="domain" description="Protein kinase" evidence="5">
    <location>
        <begin position="1"/>
        <end position="198"/>
    </location>
</feature>
<evidence type="ECO:0000256" key="4">
    <source>
        <dbReference type="RuleBase" id="RU000304"/>
    </source>
</evidence>